<protein>
    <submittedName>
        <fullName evidence="2">Uncharacterized protein</fullName>
    </submittedName>
</protein>
<gene>
    <name evidence="2" type="ORF">ACFFX0_20540</name>
</gene>
<feature type="compositionally biased region" description="Polar residues" evidence="1">
    <location>
        <begin position="24"/>
        <end position="39"/>
    </location>
</feature>
<feature type="region of interest" description="Disordered" evidence="1">
    <location>
        <begin position="1"/>
        <end position="41"/>
    </location>
</feature>
<feature type="compositionally biased region" description="Low complexity" evidence="1">
    <location>
        <begin position="1"/>
        <end position="17"/>
    </location>
</feature>
<comment type="caution">
    <text evidence="2">The sequence shown here is derived from an EMBL/GenBank/DDBJ whole genome shotgun (WGS) entry which is preliminary data.</text>
</comment>
<keyword evidence="3" id="KW-1185">Reference proteome</keyword>
<proteinExistence type="predicted"/>
<dbReference type="EMBL" id="JBHMFI010000001">
    <property type="protein sequence ID" value="MFB9073454.1"/>
    <property type="molecule type" value="Genomic_DNA"/>
</dbReference>
<name>A0ABV5G3F5_9MICC</name>
<evidence type="ECO:0000256" key="1">
    <source>
        <dbReference type="SAM" id="MobiDB-lite"/>
    </source>
</evidence>
<reference evidence="2 3" key="1">
    <citation type="submission" date="2024-09" db="EMBL/GenBank/DDBJ databases">
        <authorList>
            <person name="Sun Q."/>
            <person name="Mori K."/>
        </authorList>
    </citation>
    <scope>NUCLEOTIDE SEQUENCE [LARGE SCALE GENOMIC DNA]</scope>
    <source>
        <strain evidence="2 3">CCM 7609</strain>
    </source>
</reference>
<accession>A0ABV5G3F5</accession>
<evidence type="ECO:0000313" key="3">
    <source>
        <dbReference type="Proteomes" id="UP001589575"/>
    </source>
</evidence>
<evidence type="ECO:0000313" key="2">
    <source>
        <dbReference type="EMBL" id="MFB9073454.1"/>
    </source>
</evidence>
<organism evidence="2 3">
    <name type="scientific">Citricoccus parietis</name>
    <dbReference type="NCBI Taxonomy" id="592307"/>
    <lineage>
        <taxon>Bacteria</taxon>
        <taxon>Bacillati</taxon>
        <taxon>Actinomycetota</taxon>
        <taxon>Actinomycetes</taxon>
        <taxon>Micrococcales</taxon>
        <taxon>Micrococcaceae</taxon>
        <taxon>Citricoccus</taxon>
    </lineage>
</organism>
<dbReference type="Proteomes" id="UP001589575">
    <property type="component" value="Unassembled WGS sequence"/>
</dbReference>
<sequence length="52" mass="5330">MSRRCSPGRPSPRCSRCTGAGPTSRPTSRNSARCSTLSPAATGAPCAWPIPA</sequence>